<proteinExistence type="predicted"/>
<accession>A0A1H5Z5E2</accession>
<keyword evidence="2" id="KW-1185">Reference proteome</keyword>
<protein>
    <submittedName>
        <fullName evidence="1">Uncharacterized protein</fullName>
    </submittedName>
</protein>
<evidence type="ECO:0000313" key="2">
    <source>
        <dbReference type="Proteomes" id="UP000236723"/>
    </source>
</evidence>
<name>A0A1H5Z5E2_9ACTN</name>
<organism evidence="1 2">
    <name type="scientific">Thermomonospora echinospora</name>
    <dbReference type="NCBI Taxonomy" id="1992"/>
    <lineage>
        <taxon>Bacteria</taxon>
        <taxon>Bacillati</taxon>
        <taxon>Actinomycetota</taxon>
        <taxon>Actinomycetes</taxon>
        <taxon>Streptosporangiales</taxon>
        <taxon>Thermomonosporaceae</taxon>
        <taxon>Thermomonospora</taxon>
    </lineage>
</organism>
<dbReference type="RefSeq" id="WP_103937778.1">
    <property type="nucleotide sequence ID" value="NZ_FNVO01000004.1"/>
</dbReference>
<sequence>MTMVEMEQVEQVKDPRTLVTPEMFEQMVDDVVVFDKVTRPYAEAGVEQFLVFLKAWGDTMREVGGDPRAWVKFAPSPAVDKIWHRSMMRTRNFEAVCEMVAGRYMHHLPIMDEDIRSGAASERGLTAMRATGYRVDLEWWMDGESCCPENCAQPPLID</sequence>
<dbReference type="EMBL" id="FNVO01000004">
    <property type="protein sequence ID" value="SEG31240.1"/>
    <property type="molecule type" value="Genomic_DNA"/>
</dbReference>
<evidence type="ECO:0000313" key="1">
    <source>
        <dbReference type="EMBL" id="SEG31240.1"/>
    </source>
</evidence>
<dbReference type="Proteomes" id="UP000236723">
    <property type="component" value="Unassembled WGS sequence"/>
</dbReference>
<gene>
    <name evidence="1" type="ORF">SAMN04489712_104347</name>
</gene>
<dbReference type="OrthoDB" id="5328543at2"/>
<dbReference type="AlphaFoldDB" id="A0A1H5Z5E2"/>
<reference evidence="2" key="1">
    <citation type="submission" date="2016-10" db="EMBL/GenBank/DDBJ databases">
        <authorList>
            <person name="Varghese N."/>
            <person name="Submissions S."/>
        </authorList>
    </citation>
    <scope>NUCLEOTIDE SEQUENCE [LARGE SCALE GENOMIC DNA]</scope>
    <source>
        <strain evidence="2">DSM 43163</strain>
    </source>
</reference>